<protein>
    <recommendedName>
        <fullName evidence="1">UvrD-like helicase C-terminal domain-containing protein</fullName>
    </recommendedName>
</protein>
<dbReference type="Gene3D" id="3.40.50.300">
    <property type="entry name" value="P-loop containing nucleotide triphosphate hydrolases"/>
    <property type="match status" value="1"/>
</dbReference>
<dbReference type="CDD" id="cd18809">
    <property type="entry name" value="SF1_C_RecD"/>
    <property type="match status" value="1"/>
</dbReference>
<feature type="domain" description="UvrD-like helicase C-terminal" evidence="1">
    <location>
        <begin position="130"/>
        <end position="178"/>
    </location>
</feature>
<name>A0A1V0SFN9_9VIRU</name>
<evidence type="ECO:0000259" key="1">
    <source>
        <dbReference type="Pfam" id="PF13538"/>
    </source>
</evidence>
<sequence>MLLDKVSKKIVSNEYMIILGNFYDSLIRNINDNIIDLIPTFKLQVVKLSNGEEQIDKIYTIYTLDHDTKQLINNKMINIKSNMKHFENTIKKKFTDVKAITYLEKNILIPLWADINNIYINKFAQISISYSTTTNKSQSSTYCNVFVDIDNMLSNKNILDAKKCIYTAISRASHRVHLLI</sequence>
<accession>A0A1V0SFN9</accession>
<gene>
    <name evidence="2" type="ORF">Hokovirus_2_66</name>
</gene>
<evidence type="ECO:0000313" key="2">
    <source>
        <dbReference type="EMBL" id="ARF10539.1"/>
    </source>
</evidence>
<dbReference type="InterPro" id="IPR027417">
    <property type="entry name" value="P-loop_NTPase"/>
</dbReference>
<reference evidence="2" key="1">
    <citation type="journal article" date="2017" name="Science">
        <title>Giant viruses with an expanded complement of translation system components.</title>
        <authorList>
            <person name="Schulz F."/>
            <person name="Yutin N."/>
            <person name="Ivanova N.N."/>
            <person name="Ortega D.R."/>
            <person name="Lee T.K."/>
            <person name="Vierheilig J."/>
            <person name="Daims H."/>
            <person name="Horn M."/>
            <person name="Wagner M."/>
            <person name="Jensen G.J."/>
            <person name="Kyrpides N.C."/>
            <person name="Koonin E.V."/>
            <person name="Woyke T."/>
        </authorList>
    </citation>
    <scope>NUCLEOTIDE SEQUENCE</scope>
    <source>
        <strain evidence="2">HKV1</strain>
    </source>
</reference>
<dbReference type="InterPro" id="IPR027785">
    <property type="entry name" value="UvrD-like_helicase_C"/>
</dbReference>
<proteinExistence type="predicted"/>
<organism evidence="2">
    <name type="scientific">Hokovirus HKV1</name>
    <dbReference type="NCBI Taxonomy" id="1977638"/>
    <lineage>
        <taxon>Viruses</taxon>
        <taxon>Varidnaviria</taxon>
        <taxon>Bamfordvirae</taxon>
        <taxon>Nucleocytoviricota</taxon>
        <taxon>Megaviricetes</taxon>
        <taxon>Imitervirales</taxon>
        <taxon>Mimiviridae</taxon>
        <taxon>Klosneuvirinae</taxon>
        <taxon>Hokovirus</taxon>
    </lineage>
</organism>
<dbReference type="SUPFAM" id="SSF52540">
    <property type="entry name" value="P-loop containing nucleoside triphosphate hydrolases"/>
    <property type="match status" value="1"/>
</dbReference>
<dbReference type="Pfam" id="PF13538">
    <property type="entry name" value="UvrD_C_2"/>
    <property type="match status" value="1"/>
</dbReference>
<dbReference type="EMBL" id="KY684104">
    <property type="protein sequence ID" value="ARF10539.1"/>
    <property type="molecule type" value="Genomic_DNA"/>
</dbReference>